<comment type="caution">
    <text evidence="1">The sequence shown here is derived from an EMBL/GenBank/DDBJ whole genome shotgun (WGS) entry which is preliminary data.</text>
</comment>
<evidence type="ECO:0000313" key="2">
    <source>
        <dbReference type="Proteomes" id="UP000277300"/>
    </source>
</evidence>
<evidence type="ECO:0000313" key="1">
    <source>
        <dbReference type="EMBL" id="RLN51722.1"/>
    </source>
</evidence>
<dbReference type="AlphaFoldDB" id="A0A3F2RBG4"/>
<organism evidence="1 2">
    <name type="scientific">Phytophthora kernoviae</name>
    <dbReference type="NCBI Taxonomy" id="325452"/>
    <lineage>
        <taxon>Eukaryota</taxon>
        <taxon>Sar</taxon>
        <taxon>Stramenopiles</taxon>
        <taxon>Oomycota</taxon>
        <taxon>Peronosporomycetes</taxon>
        <taxon>Peronosporales</taxon>
        <taxon>Peronosporaceae</taxon>
        <taxon>Phytophthora</taxon>
    </lineage>
</organism>
<accession>A0A3F2RBG4</accession>
<name>A0A3F2RBG4_9STRA</name>
<gene>
    <name evidence="1" type="ORF">BBP00_00009820</name>
</gene>
<proteinExistence type="predicted"/>
<sequence length="236" mass="27255">MRTYTARKKEIEALSEELPSLEAYVDYLKHEAARINNQINSTQKQQLVNSCLRDTVHRQQFALARVHSAVSAFTTCQEKLIPFDNFIHLRKSKKQRLQTLLATKPRMLRDARRFMSERIRFMDLSVPSSEQSCFVSLSGDYCALKFVVMPLEGTFSAKQVFDTLKFYLFHMEIMISEVTGDLTFDGRAYGVIAIDYVDKDELHPYTPNKRLRQDLTSILTKLMSQASSSAVYRLMS</sequence>
<reference evidence="1 2" key="1">
    <citation type="submission" date="2018-07" db="EMBL/GenBank/DDBJ databases">
        <title>Genome sequencing of oomycete isolates from Chile give support for New Zealand origin for Phytophthora kernoviae and make available the first Nothophytophthora sp. genome.</title>
        <authorList>
            <person name="Studholme D.J."/>
            <person name="Sanfuentes E."/>
            <person name="Panda P."/>
            <person name="Hill R."/>
            <person name="Sambles C."/>
            <person name="Grant M."/>
            <person name="Williams N.M."/>
            <person name="Mcdougal R.L."/>
        </authorList>
    </citation>
    <scope>NUCLEOTIDE SEQUENCE [LARGE SCALE GENOMIC DNA]</scope>
    <source>
        <strain evidence="1">Chile6</strain>
    </source>
</reference>
<dbReference type="EMBL" id="MBDO02000883">
    <property type="protein sequence ID" value="RLN51722.1"/>
    <property type="molecule type" value="Genomic_DNA"/>
</dbReference>
<protein>
    <submittedName>
        <fullName evidence="1">Uncharacterized protein</fullName>
    </submittedName>
</protein>
<dbReference type="Proteomes" id="UP000277300">
    <property type="component" value="Unassembled WGS sequence"/>
</dbReference>
<dbReference type="OrthoDB" id="113688at2759"/>